<feature type="compositionally biased region" description="Basic and acidic residues" evidence="1">
    <location>
        <begin position="65"/>
        <end position="75"/>
    </location>
</feature>
<sequence>MEPPGTCTSFAKHYAREGRYLYEFCFAYSRYGNRSSLQSWLLRKSKVSTGTEDGSISASISSVSKMDEGKRRRLN</sequence>
<protein>
    <submittedName>
        <fullName evidence="2">Uncharacterized protein</fullName>
    </submittedName>
</protein>
<evidence type="ECO:0000256" key="1">
    <source>
        <dbReference type="SAM" id="MobiDB-lite"/>
    </source>
</evidence>
<accession>A0A5N6XSU7</accession>
<gene>
    <name evidence="2" type="ORF">BDV24DRAFT_114337</name>
</gene>
<dbReference type="EMBL" id="ML737199">
    <property type="protein sequence ID" value="KAE8336245.1"/>
    <property type="molecule type" value="Genomic_DNA"/>
</dbReference>
<dbReference type="AlphaFoldDB" id="A0A5N6XSU7"/>
<name>A0A5N6XSU7_9EURO</name>
<organism evidence="2">
    <name type="scientific">Aspergillus arachidicola</name>
    <dbReference type="NCBI Taxonomy" id="656916"/>
    <lineage>
        <taxon>Eukaryota</taxon>
        <taxon>Fungi</taxon>
        <taxon>Dikarya</taxon>
        <taxon>Ascomycota</taxon>
        <taxon>Pezizomycotina</taxon>
        <taxon>Eurotiomycetes</taxon>
        <taxon>Eurotiomycetidae</taxon>
        <taxon>Eurotiales</taxon>
        <taxon>Aspergillaceae</taxon>
        <taxon>Aspergillus</taxon>
        <taxon>Aspergillus subgen. Circumdati</taxon>
    </lineage>
</organism>
<proteinExistence type="predicted"/>
<dbReference type="Proteomes" id="UP000325558">
    <property type="component" value="Unassembled WGS sequence"/>
</dbReference>
<evidence type="ECO:0000313" key="2">
    <source>
        <dbReference type="EMBL" id="KAE8336245.1"/>
    </source>
</evidence>
<feature type="region of interest" description="Disordered" evidence="1">
    <location>
        <begin position="47"/>
        <end position="75"/>
    </location>
</feature>
<feature type="compositionally biased region" description="Low complexity" evidence="1">
    <location>
        <begin position="55"/>
        <end position="64"/>
    </location>
</feature>
<reference evidence="2" key="1">
    <citation type="submission" date="2019-04" db="EMBL/GenBank/DDBJ databases">
        <title>Friends and foes A comparative genomics study of 23 Aspergillus species from section Flavi.</title>
        <authorList>
            <consortium name="DOE Joint Genome Institute"/>
            <person name="Kjaerbolling I."/>
            <person name="Vesth T."/>
            <person name="Frisvad J.C."/>
            <person name="Nybo J.L."/>
            <person name="Theobald S."/>
            <person name="Kildgaard S."/>
            <person name="Isbrandt T."/>
            <person name="Kuo A."/>
            <person name="Sato A."/>
            <person name="Lyhne E.K."/>
            <person name="Kogle M.E."/>
            <person name="Wiebenga A."/>
            <person name="Kun R.S."/>
            <person name="Lubbers R.J."/>
            <person name="Makela M.R."/>
            <person name="Barry K."/>
            <person name="Chovatia M."/>
            <person name="Clum A."/>
            <person name="Daum C."/>
            <person name="Haridas S."/>
            <person name="He G."/>
            <person name="LaButti K."/>
            <person name="Lipzen A."/>
            <person name="Mondo S."/>
            <person name="Riley R."/>
            <person name="Salamov A."/>
            <person name="Simmons B.A."/>
            <person name="Magnuson J.K."/>
            <person name="Henrissat B."/>
            <person name="Mortensen U.H."/>
            <person name="Larsen T.O."/>
            <person name="Devries R.P."/>
            <person name="Grigoriev I.V."/>
            <person name="Machida M."/>
            <person name="Baker S.E."/>
            <person name="Andersen M.R."/>
        </authorList>
    </citation>
    <scope>NUCLEOTIDE SEQUENCE</scope>
    <source>
        <strain evidence="2">CBS 117612</strain>
    </source>
</reference>